<dbReference type="Gene3D" id="3.20.20.190">
    <property type="entry name" value="Phosphatidylinositol (PI) phosphodiesterase"/>
    <property type="match status" value="1"/>
</dbReference>
<feature type="domain" description="GP-PDE" evidence="1">
    <location>
        <begin position="6"/>
        <end position="242"/>
    </location>
</feature>
<reference evidence="2 3" key="1">
    <citation type="submission" date="2024-10" db="EMBL/GenBank/DDBJ databases">
        <title>The Natural Products Discovery Center: Release of the First 8490 Sequenced Strains for Exploring Actinobacteria Biosynthetic Diversity.</title>
        <authorList>
            <person name="Kalkreuter E."/>
            <person name="Kautsar S.A."/>
            <person name="Yang D."/>
            <person name="Bader C.D."/>
            <person name="Teijaro C.N."/>
            <person name="Fluegel L."/>
            <person name="Davis C.M."/>
            <person name="Simpson J.R."/>
            <person name="Lauterbach L."/>
            <person name="Steele A.D."/>
            <person name="Gui C."/>
            <person name="Meng S."/>
            <person name="Li G."/>
            <person name="Viehrig K."/>
            <person name="Ye F."/>
            <person name="Su P."/>
            <person name="Kiefer A.F."/>
            <person name="Nichols A."/>
            <person name="Cepeda A.J."/>
            <person name="Yan W."/>
            <person name="Fan B."/>
            <person name="Jiang Y."/>
            <person name="Adhikari A."/>
            <person name="Zheng C.-J."/>
            <person name="Schuster L."/>
            <person name="Cowan T.M."/>
            <person name="Smanski M.J."/>
            <person name="Chevrette M.G."/>
            <person name="De Carvalho L.P.S."/>
            <person name="Shen B."/>
        </authorList>
    </citation>
    <scope>NUCLEOTIDE SEQUENCE [LARGE SCALE GENOMIC DNA]</scope>
    <source>
        <strain evidence="2 3">NPDC049639</strain>
    </source>
</reference>
<sequence length="242" mass="25979">MTWLRELPVAHRGLHDAQLPENSLGAFAAAAEAGYAIEFDVRLSADGVPVVIHDLDTERVTGKRLVVAEEPASVLRDLRLDGTDFGIPTLAEAVAAAGSAPLLVEVKPNIPADVIGPAVMAALAGRSAPTAVQSFDPRVLLWLRAHAPDVPRGQLSGDFAGVSVPAAQKWLLRSMVASPLTRPQFIGYDIEAVRDASLALWRRLLEVPVLLWTVTTERHLELARQYDANVIFEGVRPGPGGR</sequence>
<organism evidence="2 3">
    <name type="scientific">Spongisporangium articulatum</name>
    <dbReference type="NCBI Taxonomy" id="3362603"/>
    <lineage>
        <taxon>Bacteria</taxon>
        <taxon>Bacillati</taxon>
        <taxon>Actinomycetota</taxon>
        <taxon>Actinomycetes</taxon>
        <taxon>Kineosporiales</taxon>
        <taxon>Kineosporiaceae</taxon>
        <taxon>Spongisporangium</taxon>
    </lineage>
</organism>
<dbReference type="RefSeq" id="WP_398274207.1">
    <property type="nucleotide sequence ID" value="NZ_JBITLV010000001.1"/>
</dbReference>
<dbReference type="PROSITE" id="PS51704">
    <property type="entry name" value="GP_PDE"/>
    <property type="match status" value="1"/>
</dbReference>
<gene>
    <name evidence="2" type="ORF">ACIB24_01670</name>
</gene>
<evidence type="ECO:0000259" key="1">
    <source>
        <dbReference type="PROSITE" id="PS51704"/>
    </source>
</evidence>
<dbReference type="SUPFAM" id="SSF51695">
    <property type="entry name" value="PLC-like phosphodiesterases"/>
    <property type="match status" value="1"/>
</dbReference>
<proteinExistence type="predicted"/>
<dbReference type="EMBL" id="JBITLV010000001">
    <property type="protein sequence ID" value="MFI7585764.1"/>
    <property type="molecule type" value="Genomic_DNA"/>
</dbReference>
<keyword evidence="3" id="KW-1185">Reference proteome</keyword>
<dbReference type="PANTHER" id="PTHR46211:SF1">
    <property type="entry name" value="GLYCEROPHOSPHODIESTER PHOSPHODIESTERASE, CYTOPLASMIC"/>
    <property type="match status" value="1"/>
</dbReference>
<dbReference type="Proteomes" id="UP001612915">
    <property type="component" value="Unassembled WGS sequence"/>
</dbReference>
<dbReference type="PANTHER" id="PTHR46211">
    <property type="entry name" value="GLYCEROPHOSPHORYL DIESTER PHOSPHODIESTERASE"/>
    <property type="match status" value="1"/>
</dbReference>
<evidence type="ECO:0000313" key="3">
    <source>
        <dbReference type="Proteomes" id="UP001612915"/>
    </source>
</evidence>
<protein>
    <submittedName>
        <fullName evidence="2">Glycerophosphodiester phosphodiesterase family protein</fullName>
    </submittedName>
</protein>
<evidence type="ECO:0000313" key="2">
    <source>
        <dbReference type="EMBL" id="MFI7585764.1"/>
    </source>
</evidence>
<dbReference type="Pfam" id="PF03009">
    <property type="entry name" value="GDPD"/>
    <property type="match status" value="1"/>
</dbReference>
<dbReference type="InterPro" id="IPR017946">
    <property type="entry name" value="PLC-like_Pdiesterase_TIM-brl"/>
</dbReference>
<comment type="caution">
    <text evidence="2">The sequence shown here is derived from an EMBL/GenBank/DDBJ whole genome shotgun (WGS) entry which is preliminary data.</text>
</comment>
<dbReference type="InterPro" id="IPR030395">
    <property type="entry name" value="GP_PDE_dom"/>
</dbReference>
<name>A0ABW8AHD3_9ACTN</name>
<accession>A0ABW8AHD3</accession>